<dbReference type="RefSeq" id="WP_209529713.1">
    <property type="nucleotide sequence ID" value="NZ_JAEEGA010000010.1"/>
</dbReference>
<evidence type="ECO:0000313" key="1">
    <source>
        <dbReference type="EMBL" id="MBP1042486.1"/>
    </source>
</evidence>
<name>A0A940PFB4_9ENTE</name>
<reference evidence="1" key="1">
    <citation type="submission" date="2020-12" db="EMBL/GenBank/DDBJ databases">
        <title>Vagococcus allomyrinae sp. nov. and Enterococcus lavae sp. nov., isolated from the larvae of Allomyrina dichotoma.</title>
        <authorList>
            <person name="Lee S.D."/>
        </authorList>
    </citation>
    <scope>NUCLEOTIDE SEQUENCE</scope>
    <source>
        <strain evidence="1">BWB3-3</strain>
    </source>
</reference>
<dbReference type="AlphaFoldDB" id="A0A940PFB4"/>
<proteinExistence type="predicted"/>
<comment type="caution">
    <text evidence="1">The sequence shown here is derived from an EMBL/GenBank/DDBJ whole genome shotgun (WGS) entry which is preliminary data.</text>
</comment>
<dbReference type="Proteomes" id="UP000674938">
    <property type="component" value="Unassembled WGS sequence"/>
</dbReference>
<keyword evidence="2" id="KW-1185">Reference proteome</keyword>
<dbReference type="EMBL" id="JAEEGA010000010">
    <property type="protein sequence ID" value="MBP1042486.1"/>
    <property type="molecule type" value="Genomic_DNA"/>
</dbReference>
<protein>
    <submittedName>
        <fullName evidence="1">Uncharacterized protein</fullName>
    </submittedName>
</protein>
<gene>
    <name evidence="1" type="ORF">I6N95_15815</name>
</gene>
<organism evidence="1 2">
    <name type="scientific">Vagococcus allomyrinae</name>
    <dbReference type="NCBI Taxonomy" id="2794353"/>
    <lineage>
        <taxon>Bacteria</taxon>
        <taxon>Bacillati</taxon>
        <taxon>Bacillota</taxon>
        <taxon>Bacilli</taxon>
        <taxon>Lactobacillales</taxon>
        <taxon>Enterococcaceae</taxon>
        <taxon>Vagococcus</taxon>
    </lineage>
</organism>
<evidence type="ECO:0000313" key="2">
    <source>
        <dbReference type="Proteomes" id="UP000674938"/>
    </source>
</evidence>
<sequence>MKKISSFTFNDMTIHYYQTSEAVEWLLVPTALKDEVILPKKVKYDSLVQVKLVGDDYAKGFCTGSTMRNSQTVKNLQFVDQKLVTREGGTEVRTRLDG</sequence>
<accession>A0A940PFB4</accession>